<accession>A0A914UU31</accession>
<protein>
    <submittedName>
        <fullName evidence="5">Neurotransmitter-gated ion-channel transmembrane domain-containing protein</fullName>
    </submittedName>
</protein>
<evidence type="ECO:0000313" key="4">
    <source>
        <dbReference type="Proteomes" id="UP000887566"/>
    </source>
</evidence>
<dbReference type="SUPFAM" id="SSF63712">
    <property type="entry name" value="Nicotinic receptor ligand binding domain-like"/>
    <property type="match status" value="1"/>
</dbReference>
<dbReference type="SUPFAM" id="SSF90112">
    <property type="entry name" value="Neurotransmitter-gated ion-channel transmembrane pore"/>
    <property type="match status" value="1"/>
</dbReference>
<dbReference type="InterPro" id="IPR036719">
    <property type="entry name" value="Neuro-gated_channel_TM_sf"/>
</dbReference>
<evidence type="ECO:0000313" key="5">
    <source>
        <dbReference type="WBParaSite" id="PSAMB.scaffold12158size2918.g34683.t1"/>
    </source>
</evidence>
<dbReference type="InterPro" id="IPR038050">
    <property type="entry name" value="Neuro_actylchol_rec"/>
</dbReference>
<dbReference type="InterPro" id="IPR006029">
    <property type="entry name" value="Neurotrans-gated_channel_TM"/>
</dbReference>
<dbReference type="PANTHER" id="PTHR18945">
    <property type="entry name" value="NEUROTRANSMITTER GATED ION CHANNEL"/>
    <property type="match status" value="1"/>
</dbReference>
<evidence type="ECO:0000259" key="3">
    <source>
        <dbReference type="Pfam" id="PF02932"/>
    </source>
</evidence>
<dbReference type="InterPro" id="IPR006201">
    <property type="entry name" value="Neur_channel"/>
</dbReference>
<name>A0A914UU31_9BILA</name>
<keyword evidence="4" id="KW-1185">Reference proteome</keyword>
<keyword evidence="2" id="KW-1133">Transmembrane helix</keyword>
<comment type="subcellular location">
    <subcellularLocation>
        <location evidence="1">Membrane</location>
        <topology evidence="1">Multi-pass membrane protein</topology>
    </subcellularLocation>
</comment>
<sequence length="134" mass="14899">MNVISWGHQSNRIDIFYVAPTDMSNFNSNLEWDLISITARKSTDKGGWSTAADHAIVSYDIIIQRKPIYYLLTFVLPCFITATIGIIGIFAPFDDAGFRQEKADLGLTTLLNMTVILTLIADKMPKSSEGLPLL</sequence>
<keyword evidence="2" id="KW-0472">Membrane</keyword>
<proteinExistence type="predicted"/>
<keyword evidence="2" id="KW-0812">Transmembrane</keyword>
<feature type="transmembrane region" description="Helical" evidence="2">
    <location>
        <begin position="68"/>
        <end position="93"/>
    </location>
</feature>
<dbReference type="Gene3D" id="1.20.58.390">
    <property type="entry name" value="Neurotransmitter-gated ion-channel transmembrane domain"/>
    <property type="match status" value="1"/>
</dbReference>
<dbReference type="AlphaFoldDB" id="A0A914UU31"/>
<dbReference type="Pfam" id="PF02932">
    <property type="entry name" value="Neur_chan_memb"/>
    <property type="match status" value="1"/>
</dbReference>
<reference evidence="5" key="1">
    <citation type="submission" date="2022-11" db="UniProtKB">
        <authorList>
            <consortium name="WormBaseParasite"/>
        </authorList>
    </citation>
    <scope>IDENTIFICATION</scope>
</reference>
<dbReference type="WBParaSite" id="PSAMB.scaffold12158size2918.g34683.t1">
    <property type="protein sequence ID" value="PSAMB.scaffold12158size2918.g34683.t1"/>
    <property type="gene ID" value="PSAMB.scaffold12158size2918.g34683"/>
</dbReference>
<evidence type="ECO:0000256" key="2">
    <source>
        <dbReference type="SAM" id="Phobius"/>
    </source>
</evidence>
<dbReference type="Proteomes" id="UP000887566">
    <property type="component" value="Unplaced"/>
</dbReference>
<dbReference type="Gene3D" id="2.70.170.10">
    <property type="entry name" value="Neurotransmitter-gated ion-channel ligand-binding domain"/>
    <property type="match status" value="1"/>
</dbReference>
<feature type="domain" description="Neurotransmitter-gated ion-channel transmembrane" evidence="3">
    <location>
        <begin position="76"/>
        <end position="133"/>
    </location>
</feature>
<dbReference type="InterPro" id="IPR036734">
    <property type="entry name" value="Neur_chan_lig-bd_sf"/>
</dbReference>
<dbReference type="GO" id="GO:0005230">
    <property type="term" value="F:extracellular ligand-gated monoatomic ion channel activity"/>
    <property type="evidence" value="ECO:0007669"/>
    <property type="project" value="InterPro"/>
</dbReference>
<dbReference type="GO" id="GO:0016020">
    <property type="term" value="C:membrane"/>
    <property type="evidence" value="ECO:0007669"/>
    <property type="project" value="UniProtKB-SubCell"/>
</dbReference>
<evidence type="ECO:0000256" key="1">
    <source>
        <dbReference type="ARBA" id="ARBA00004141"/>
    </source>
</evidence>
<dbReference type="GO" id="GO:0004888">
    <property type="term" value="F:transmembrane signaling receptor activity"/>
    <property type="evidence" value="ECO:0007669"/>
    <property type="project" value="InterPro"/>
</dbReference>
<organism evidence="4 5">
    <name type="scientific">Plectus sambesii</name>
    <dbReference type="NCBI Taxonomy" id="2011161"/>
    <lineage>
        <taxon>Eukaryota</taxon>
        <taxon>Metazoa</taxon>
        <taxon>Ecdysozoa</taxon>
        <taxon>Nematoda</taxon>
        <taxon>Chromadorea</taxon>
        <taxon>Plectida</taxon>
        <taxon>Plectina</taxon>
        <taxon>Plectoidea</taxon>
        <taxon>Plectidae</taxon>
        <taxon>Plectus</taxon>
    </lineage>
</organism>